<protein>
    <recommendedName>
        <fullName evidence="3">C2H2-type domain-containing protein</fullName>
    </recommendedName>
</protein>
<dbReference type="PROSITE" id="PS00028">
    <property type="entry name" value="ZINC_FINGER_C2H2_1"/>
    <property type="match status" value="1"/>
</dbReference>
<dbReference type="EMBL" id="KI392687">
    <property type="protein sequence ID" value="ERN11572.1"/>
    <property type="molecule type" value="Genomic_DNA"/>
</dbReference>
<feature type="region of interest" description="Disordered" evidence="2">
    <location>
        <begin position="1"/>
        <end position="66"/>
    </location>
</feature>
<dbReference type="InterPro" id="IPR013087">
    <property type="entry name" value="Znf_C2H2_type"/>
</dbReference>
<dbReference type="PANTHER" id="PTHR46353">
    <property type="entry name" value="ZINC FINGER PROTEIN 5"/>
    <property type="match status" value="1"/>
</dbReference>
<sequence>MESLNSNPSDSLTVTSPHDHEPSYPTPDPPSCPTHNANTTPSTPRLEGLQADSNSHPQGIGIGTDISVASSPHQAKQYSCAYCGRVFSTSQALGGHQNAHKSERIAARKAVRNSVNAAQGFQRIAPMPPNSSLRYVNPYLQTGTQQWYDAMAIEQGNSSENGGAAGALPLMNSEIEYNGNAMKMSASLPGQWRANEMVNPTLELASSEEPIDLTLRL</sequence>
<dbReference type="eggNOG" id="ENOG502SZPM">
    <property type="taxonomic scope" value="Eukaryota"/>
</dbReference>
<evidence type="ECO:0000256" key="1">
    <source>
        <dbReference type="PROSITE-ProRule" id="PRU00042"/>
    </source>
</evidence>
<name>W1PNG5_AMBTC</name>
<accession>W1PNG5</accession>
<dbReference type="Pfam" id="PF13912">
    <property type="entry name" value="zf-C2H2_6"/>
    <property type="match status" value="1"/>
</dbReference>
<evidence type="ECO:0000313" key="5">
    <source>
        <dbReference type="Proteomes" id="UP000017836"/>
    </source>
</evidence>
<dbReference type="GO" id="GO:0010090">
    <property type="term" value="P:trichome morphogenesis"/>
    <property type="evidence" value="ECO:0007669"/>
    <property type="project" value="InterPro"/>
</dbReference>
<evidence type="ECO:0000259" key="3">
    <source>
        <dbReference type="PROSITE" id="PS50157"/>
    </source>
</evidence>
<dbReference type="OrthoDB" id="755228at2759"/>
<dbReference type="KEGG" id="atr:18439770"/>
<keyword evidence="1" id="KW-0862">Zinc</keyword>
<keyword evidence="1" id="KW-0479">Metal-binding</keyword>
<dbReference type="PROSITE" id="PS50157">
    <property type="entry name" value="ZINC_FINGER_C2H2_2"/>
    <property type="match status" value="1"/>
</dbReference>
<evidence type="ECO:0000313" key="4">
    <source>
        <dbReference type="EMBL" id="ERN11572.1"/>
    </source>
</evidence>
<keyword evidence="5" id="KW-1185">Reference proteome</keyword>
<dbReference type="Gene3D" id="3.30.160.60">
    <property type="entry name" value="Classic Zinc Finger"/>
    <property type="match status" value="1"/>
</dbReference>
<dbReference type="Gramene" id="ERN11572">
    <property type="protein sequence ID" value="ERN11572"/>
    <property type="gene ID" value="AMTR_s00022p00165560"/>
</dbReference>
<dbReference type="AlphaFoldDB" id="W1PNG5"/>
<dbReference type="PANTHER" id="PTHR46353:SF5">
    <property type="entry name" value="ZINC FINGER PROTEIN 5"/>
    <property type="match status" value="1"/>
</dbReference>
<dbReference type="Proteomes" id="UP000017836">
    <property type="component" value="Unassembled WGS sequence"/>
</dbReference>
<feature type="compositionally biased region" description="Polar residues" evidence="2">
    <location>
        <begin position="1"/>
        <end position="16"/>
    </location>
</feature>
<proteinExistence type="predicted"/>
<evidence type="ECO:0000256" key="2">
    <source>
        <dbReference type="SAM" id="MobiDB-lite"/>
    </source>
</evidence>
<dbReference type="GO" id="GO:0008270">
    <property type="term" value="F:zinc ion binding"/>
    <property type="evidence" value="ECO:0007669"/>
    <property type="project" value="UniProtKB-KW"/>
</dbReference>
<feature type="domain" description="C2H2-type" evidence="3">
    <location>
        <begin position="78"/>
        <end position="105"/>
    </location>
</feature>
<organism evidence="4 5">
    <name type="scientific">Amborella trichopoda</name>
    <dbReference type="NCBI Taxonomy" id="13333"/>
    <lineage>
        <taxon>Eukaryota</taxon>
        <taxon>Viridiplantae</taxon>
        <taxon>Streptophyta</taxon>
        <taxon>Embryophyta</taxon>
        <taxon>Tracheophyta</taxon>
        <taxon>Spermatophyta</taxon>
        <taxon>Magnoliopsida</taxon>
        <taxon>Amborellales</taxon>
        <taxon>Amborellaceae</taxon>
        <taxon>Amborella</taxon>
    </lineage>
</organism>
<dbReference type="HOGENOM" id="CLU_1201268_0_0_1"/>
<dbReference type="InterPro" id="IPR044299">
    <property type="entry name" value="GIS3/ZFP5/ZFP6"/>
</dbReference>
<reference evidence="5" key="1">
    <citation type="journal article" date="2013" name="Science">
        <title>The Amborella genome and the evolution of flowering plants.</title>
        <authorList>
            <consortium name="Amborella Genome Project"/>
        </authorList>
    </citation>
    <scope>NUCLEOTIDE SEQUENCE [LARGE SCALE GENOMIC DNA]</scope>
</reference>
<keyword evidence="1" id="KW-0863">Zinc-finger</keyword>
<dbReference type="SUPFAM" id="SSF57667">
    <property type="entry name" value="beta-beta-alpha zinc fingers"/>
    <property type="match status" value="1"/>
</dbReference>
<gene>
    <name evidence="4" type="ORF">AMTR_s00022p00165560</name>
</gene>
<dbReference type="InterPro" id="IPR036236">
    <property type="entry name" value="Znf_C2H2_sf"/>
</dbReference>